<name>A0A8H7GTS6_9ASCO</name>
<sequence length="451" mass="48943">MPQATKSTVESAAAAKPAKPEIAEKSAPQPELSTEAVGWMFLQRYYGSYTTDMAALYTFYDAEASVRHDGYPNEHAENLGEKIVKTVHVAQGNAVRTFYEEKAAKSEEKDKIVVENAAFQPSVAGLIVIVVSGLWKRGTSALWPFVQTFVLKAKGKTVFDIANDVLTFVDCAEEHKDTQTEVAVVEEKPAEKTEADKELGESSEEKKEPVSEPETAAETTAPAPEEAKIEAAEEESATELAKNVPAVSEAKAEPTQTDSSEITTESIETPVAAEPETSAEPEKPAAPAAPAQKPTWANLAAIGPKITSKTAAVVSPAAVKSVPAVSAPVLAAKKTASPSQAPAQAAPNGKFKKEEWYPIYIKNVDVEEDELKAAIIKQFGDIKYFKKTNKTALCDFKSKDDQQRALETRELVIRSNVILLEPRIHKVFNGKPDAKKDKKPFKKNNNGFKKN</sequence>
<feature type="compositionally biased region" description="Low complexity" evidence="2">
    <location>
        <begin position="212"/>
        <end position="224"/>
    </location>
</feature>
<evidence type="ECO:0000256" key="1">
    <source>
        <dbReference type="ARBA" id="ARBA00022884"/>
    </source>
</evidence>
<proteinExistence type="predicted"/>
<feature type="region of interest" description="Disordered" evidence="2">
    <location>
        <begin position="429"/>
        <end position="451"/>
    </location>
</feature>
<comment type="caution">
    <text evidence="4">The sequence shown here is derived from an EMBL/GenBank/DDBJ whole genome shotgun (WGS) entry which is preliminary data.</text>
</comment>
<dbReference type="InterPro" id="IPR039539">
    <property type="entry name" value="Ras_GTPase_bind_prot"/>
</dbReference>
<evidence type="ECO:0000313" key="4">
    <source>
        <dbReference type="EMBL" id="KAF8003605.1"/>
    </source>
</evidence>
<feature type="domain" description="NTF2" evidence="3">
    <location>
        <begin position="37"/>
        <end position="168"/>
    </location>
</feature>
<dbReference type="AlphaFoldDB" id="A0A8H7GTS6"/>
<dbReference type="EMBL" id="JACBPP010000002">
    <property type="protein sequence ID" value="KAF8003605.1"/>
    <property type="molecule type" value="Genomic_DNA"/>
</dbReference>
<gene>
    <name evidence="4" type="ORF">HF325_001053</name>
</gene>
<keyword evidence="5" id="KW-1185">Reference proteome</keyword>
<dbReference type="InterPro" id="IPR002075">
    <property type="entry name" value="NTF2_dom"/>
</dbReference>
<dbReference type="Gene3D" id="3.10.450.50">
    <property type="match status" value="1"/>
</dbReference>
<reference evidence="4" key="1">
    <citation type="submission" date="2020-10" db="EMBL/GenBank/DDBJ databases">
        <title>The Whole-Genome Sequence of Metschnikowia persimmonesis, a Novel Endophytic Yeast Species Isolated from Medicinal Plant Diospyros kaki Thumb.</title>
        <authorList>
            <person name="Rahmat E."/>
            <person name="Kang Y."/>
        </authorList>
    </citation>
    <scope>NUCLEOTIDE SEQUENCE</scope>
    <source>
        <strain evidence="4">KIOM G15050</strain>
    </source>
</reference>
<feature type="region of interest" description="Disordered" evidence="2">
    <location>
        <begin position="176"/>
        <end position="296"/>
    </location>
</feature>
<evidence type="ECO:0000313" key="5">
    <source>
        <dbReference type="Proteomes" id="UP000649328"/>
    </source>
</evidence>
<protein>
    <recommendedName>
        <fullName evidence="3">NTF2 domain-containing protein</fullName>
    </recommendedName>
</protein>
<dbReference type="Pfam" id="PF02136">
    <property type="entry name" value="NTF2"/>
    <property type="match status" value="1"/>
</dbReference>
<dbReference type="GO" id="GO:1990861">
    <property type="term" value="C:Ubp3-Bre5 deubiquitination complex"/>
    <property type="evidence" value="ECO:0007669"/>
    <property type="project" value="TreeGrafter"/>
</dbReference>
<dbReference type="Proteomes" id="UP000649328">
    <property type="component" value="Unassembled WGS sequence"/>
</dbReference>
<dbReference type="GO" id="GO:0005829">
    <property type="term" value="C:cytosol"/>
    <property type="evidence" value="ECO:0007669"/>
    <property type="project" value="TreeGrafter"/>
</dbReference>
<feature type="region of interest" description="Disordered" evidence="2">
    <location>
        <begin position="1"/>
        <end position="29"/>
    </location>
</feature>
<dbReference type="GO" id="GO:0016579">
    <property type="term" value="P:protein deubiquitination"/>
    <property type="evidence" value="ECO:0007669"/>
    <property type="project" value="TreeGrafter"/>
</dbReference>
<dbReference type="InterPro" id="IPR018222">
    <property type="entry name" value="Nuclear_transport_factor_2_euk"/>
</dbReference>
<dbReference type="GO" id="GO:0034517">
    <property type="term" value="P:ribophagy"/>
    <property type="evidence" value="ECO:0007669"/>
    <property type="project" value="TreeGrafter"/>
</dbReference>
<dbReference type="PROSITE" id="PS50177">
    <property type="entry name" value="NTF2_DOMAIN"/>
    <property type="match status" value="1"/>
</dbReference>
<dbReference type="InterPro" id="IPR032710">
    <property type="entry name" value="NTF2-like_dom_sf"/>
</dbReference>
<feature type="compositionally biased region" description="Low complexity" evidence="2">
    <location>
        <begin position="285"/>
        <end position="296"/>
    </location>
</feature>
<feature type="compositionally biased region" description="Basic and acidic residues" evidence="2">
    <location>
        <begin position="176"/>
        <end position="210"/>
    </location>
</feature>
<accession>A0A8H7GTS6</accession>
<evidence type="ECO:0000259" key="3">
    <source>
        <dbReference type="PROSITE" id="PS50177"/>
    </source>
</evidence>
<feature type="compositionally biased region" description="Low complexity" evidence="2">
    <location>
        <begin position="268"/>
        <end position="278"/>
    </location>
</feature>
<keyword evidence="1" id="KW-0694">RNA-binding</keyword>
<dbReference type="GO" id="GO:1990904">
    <property type="term" value="C:ribonucleoprotein complex"/>
    <property type="evidence" value="ECO:0007669"/>
    <property type="project" value="TreeGrafter"/>
</dbReference>
<dbReference type="PANTHER" id="PTHR10693">
    <property type="entry name" value="RAS GTPASE-ACTIVATING PROTEIN-BINDING PROTEIN"/>
    <property type="match status" value="1"/>
</dbReference>
<dbReference type="PANTHER" id="PTHR10693:SF20">
    <property type="entry name" value="AT27578P"/>
    <property type="match status" value="1"/>
</dbReference>
<dbReference type="SUPFAM" id="SSF54427">
    <property type="entry name" value="NTF2-like"/>
    <property type="match status" value="1"/>
</dbReference>
<feature type="compositionally biased region" description="Polar residues" evidence="2">
    <location>
        <begin position="254"/>
        <end position="267"/>
    </location>
</feature>
<dbReference type="OrthoDB" id="339151at2759"/>
<organism evidence="4 5">
    <name type="scientific">Metschnikowia pulcherrima</name>
    <dbReference type="NCBI Taxonomy" id="27326"/>
    <lineage>
        <taxon>Eukaryota</taxon>
        <taxon>Fungi</taxon>
        <taxon>Dikarya</taxon>
        <taxon>Ascomycota</taxon>
        <taxon>Saccharomycotina</taxon>
        <taxon>Pichiomycetes</taxon>
        <taxon>Metschnikowiaceae</taxon>
        <taxon>Metschnikowia</taxon>
    </lineage>
</organism>
<dbReference type="GO" id="GO:0003729">
    <property type="term" value="F:mRNA binding"/>
    <property type="evidence" value="ECO:0007669"/>
    <property type="project" value="TreeGrafter"/>
</dbReference>
<evidence type="ECO:0000256" key="2">
    <source>
        <dbReference type="SAM" id="MobiDB-lite"/>
    </source>
</evidence>